<evidence type="ECO:0000313" key="3">
    <source>
        <dbReference type="Proteomes" id="UP001431656"/>
    </source>
</evidence>
<feature type="domain" description="GP-PDE" evidence="1">
    <location>
        <begin position="2"/>
        <end position="236"/>
    </location>
</feature>
<evidence type="ECO:0000313" key="2">
    <source>
        <dbReference type="EMBL" id="BEH01544.1"/>
    </source>
</evidence>
<dbReference type="PANTHER" id="PTHR46211">
    <property type="entry name" value="GLYCEROPHOSPHORYL DIESTER PHOSPHODIESTERASE"/>
    <property type="match status" value="1"/>
</dbReference>
<sequence length="241" mass="26824">MTLIWAHARSEQITASNTLEAFRAAIDDGADGLEFDVHQTSDDVLVCAHNDVLEVPGGEKVNIAEATYDDLQKLDVGDETTGVARVPRLEEVFELYAPTDRQLNVEVKNLPHRYPGIAQNVVNHLNRSGMADRIVVSSFDHRVLHEIQQIDRSVAVAALYPDGLLRPWVYLKIVGIPQAHPQYLQLLLPGEITHYQQAGIPVRPWTVDEPEIWQRFIAEGLDGIITNLPASARALRDSESA</sequence>
<organism evidence="2 3">
    <name type="scientific">Brooklawnia propionicigenes</name>
    <dbReference type="NCBI Taxonomy" id="3041175"/>
    <lineage>
        <taxon>Bacteria</taxon>
        <taxon>Bacillati</taxon>
        <taxon>Actinomycetota</taxon>
        <taxon>Actinomycetes</taxon>
        <taxon>Propionibacteriales</taxon>
        <taxon>Propionibacteriaceae</taxon>
        <taxon>Brooklawnia</taxon>
    </lineage>
</organism>
<dbReference type="Pfam" id="PF03009">
    <property type="entry name" value="GDPD"/>
    <property type="match status" value="1"/>
</dbReference>
<keyword evidence="3" id="KW-1185">Reference proteome</keyword>
<dbReference type="Gene3D" id="3.20.20.190">
    <property type="entry name" value="Phosphatidylinositol (PI) phosphodiesterase"/>
    <property type="match status" value="1"/>
</dbReference>
<dbReference type="GO" id="GO:0008081">
    <property type="term" value="F:phosphoric diester hydrolase activity"/>
    <property type="evidence" value="ECO:0007669"/>
    <property type="project" value="InterPro"/>
</dbReference>
<dbReference type="SUPFAM" id="SSF51695">
    <property type="entry name" value="PLC-like phosphodiesterases"/>
    <property type="match status" value="1"/>
</dbReference>
<evidence type="ECO:0000259" key="1">
    <source>
        <dbReference type="PROSITE" id="PS51704"/>
    </source>
</evidence>
<accession>A0AAN0MFQ9</accession>
<dbReference type="PANTHER" id="PTHR46211:SF14">
    <property type="entry name" value="GLYCEROPHOSPHODIESTER PHOSPHODIESTERASE"/>
    <property type="match status" value="1"/>
</dbReference>
<dbReference type="Proteomes" id="UP001431656">
    <property type="component" value="Chromosome"/>
</dbReference>
<gene>
    <name evidence="2" type="ORF">brsh051_08250</name>
</gene>
<proteinExistence type="predicted"/>
<dbReference type="GO" id="GO:0006629">
    <property type="term" value="P:lipid metabolic process"/>
    <property type="evidence" value="ECO:0007669"/>
    <property type="project" value="InterPro"/>
</dbReference>
<dbReference type="InterPro" id="IPR017946">
    <property type="entry name" value="PLC-like_Pdiesterase_TIM-brl"/>
</dbReference>
<dbReference type="KEGG" id="broo:brsh051_08250"/>
<dbReference type="EMBL" id="AP028056">
    <property type="protein sequence ID" value="BEH01544.1"/>
    <property type="molecule type" value="Genomic_DNA"/>
</dbReference>
<dbReference type="AlphaFoldDB" id="A0AAN0MFQ9"/>
<name>A0AAN0MFQ9_9ACTN</name>
<dbReference type="RefSeq" id="WP_286267849.1">
    <property type="nucleotide sequence ID" value="NZ_AP028056.1"/>
</dbReference>
<dbReference type="PROSITE" id="PS51704">
    <property type="entry name" value="GP_PDE"/>
    <property type="match status" value="1"/>
</dbReference>
<dbReference type="InterPro" id="IPR030395">
    <property type="entry name" value="GP_PDE_dom"/>
</dbReference>
<reference evidence="2" key="1">
    <citation type="journal article" date="2024" name="Int. J. Syst. Evol. Microbiol.">
        <title>Brooklawnia propionicigenes sp. nov., a facultatively anaerobic, propionate-producing bacterium isolated from a methanogenic reactor treating waste from cattle farms.</title>
        <authorList>
            <person name="Akita Y."/>
            <person name="Ueki A."/>
            <person name="Tonouchi A."/>
            <person name="Sugawara Y."/>
            <person name="Honma S."/>
            <person name="Kaku N."/>
            <person name="Ueki K."/>
        </authorList>
    </citation>
    <scope>NUCLEOTIDE SEQUENCE</scope>
    <source>
        <strain evidence="2">SH051</strain>
    </source>
</reference>
<protein>
    <submittedName>
        <fullName evidence="2">Glycerophosphodiester phosphodiesterase</fullName>
    </submittedName>
</protein>